<sequence length="133" mass="14893">MCALFIGGEHSRQPRPHHEGLFVGEHHSQQEAKDRRGYFRTFECQCAVCRVLIPAQVSDTMTSVMAPVLPHVAEEIHGVLREDESESHSAPLSFFTKAWSPLASRLLLVCSTLRMFSGDDKAQNGKTLKRDAM</sequence>
<accession>A0ACB8BBU9</accession>
<comment type="caution">
    <text evidence="1">The sequence shown here is derived from an EMBL/GenBank/DDBJ whole genome shotgun (WGS) entry which is preliminary data.</text>
</comment>
<dbReference type="Proteomes" id="UP000790709">
    <property type="component" value="Unassembled WGS sequence"/>
</dbReference>
<reference evidence="1" key="1">
    <citation type="journal article" date="2021" name="New Phytol.">
        <title>Evolutionary innovations through gain and loss of genes in the ectomycorrhizal Boletales.</title>
        <authorList>
            <person name="Wu G."/>
            <person name="Miyauchi S."/>
            <person name="Morin E."/>
            <person name="Kuo A."/>
            <person name="Drula E."/>
            <person name="Varga T."/>
            <person name="Kohler A."/>
            <person name="Feng B."/>
            <person name="Cao Y."/>
            <person name="Lipzen A."/>
            <person name="Daum C."/>
            <person name="Hundley H."/>
            <person name="Pangilinan J."/>
            <person name="Johnson J."/>
            <person name="Barry K."/>
            <person name="LaButti K."/>
            <person name="Ng V."/>
            <person name="Ahrendt S."/>
            <person name="Min B."/>
            <person name="Choi I.G."/>
            <person name="Park H."/>
            <person name="Plett J.M."/>
            <person name="Magnuson J."/>
            <person name="Spatafora J.W."/>
            <person name="Nagy L.G."/>
            <person name="Henrissat B."/>
            <person name="Grigoriev I.V."/>
            <person name="Yang Z.L."/>
            <person name="Xu J."/>
            <person name="Martin F.M."/>
        </authorList>
    </citation>
    <scope>NUCLEOTIDE SEQUENCE</scope>
    <source>
        <strain evidence="1">KUC20120723A-06</strain>
    </source>
</reference>
<keyword evidence="2" id="KW-1185">Reference proteome</keyword>
<organism evidence="1 2">
    <name type="scientific">Leucogyrophana mollusca</name>
    <dbReference type="NCBI Taxonomy" id="85980"/>
    <lineage>
        <taxon>Eukaryota</taxon>
        <taxon>Fungi</taxon>
        <taxon>Dikarya</taxon>
        <taxon>Basidiomycota</taxon>
        <taxon>Agaricomycotina</taxon>
        <taxon>Agaricomycetes</taxon>
        <taxon>Agaricomycetidae</taxon>
        <taxon>Boletales</taxon>
        <taxon>Boletales incertae sedis</taxon>
        <taxon>Leucogyrophana</taxon>
    </lineage>
</organism>
<proteinExistence type="predicted"/>
<gene>
    <name evidence="1" type="ORF">BV22DRAFT_637799</name>
</gene>
<evidence type="ECO:0000313" key="1">
    <source>
        <dbReference type="EMBL" id="KAH7922698.1"/>
    </source>
</evidence>
<dbReference type="EMBL" id="MU266475">
    <property type="protein sequence ID" value="KAH7922698.1"/>
    <property type="molecule type" value="Genomic_DNA"/>
</dbReference>
<evidence type="ECO:0000313" key="2">
    <source>
        <dbReference type="Proteomes" id="UP000790709"/>
    </source>
</evidence>
<name>A0ACB8BBU9_9AGAM</name>
<protein>
    <submittedName>
        <fullName evidence="1">Uncharacterized protein</fullName>
    </submittedName>
</protein>